<dbReference type="KEGG" id="mcha:111007969"/>
<dbReference type="GO" id="GO:0005504">
    <property type="term" value="F:fatty acid binding"/>
    <property type="evidence" value="ECO:0007669"/>
    <property type="project" value="TreeGrafter"/>
</dbReference>
<dbReference type="GeneID" id="111007969"/>
<sequence length="434" mass="48001">MGNNWLFFVDLDGGSPYNLPIEPFTSHRFGGHLFLHISSFMDNSLYQSRNLYLAGSLALQEAFNCFSKIAGALLLWCSSTSSANMTREIADDLHGSNSRSFKNFAEVKSIRSGRLGSRGFHFSFNLEKEHANPIFLGKIGSFVTELLGKETGRHQLHPLLSVAAALVPPLNNLASRSSDVIAVPLENNELQVHGCMNQKPCEVACRGNAGLTFPDLNWTRHAIESKTGIEFPMILDNILSGENNSSLSSEILVGTGSRIMKIVKIKSLKVYAFGFYVHPNSVCEKLGPKYASSSADELNECRDFYEDLLREDINMTVRLVVNCNGMKINTVRDAFEKSLRARLLKANPETDYHCVRTFGSFFTKDIPLPAGTTIDFRQTADGQLITEMGGTLIGAVRSKELCRAFFDMYIGDVPVSEETKKEIGRNVAGIIGRC</sequence>
<evidence type="ECO:0000259" key="2">
    <source>
        <dbReference type="Pfam" id="PF16035"/>
    </source>
</evidence>
<proteinExistence type="inferred from homology"/>
<dbReference type="Proteomes" id="UP000504603">
    <property type="component" value="Unplaced"/>
</dbReference>
<dbReference type="SUPFAM" id="SSF54626">
    <property type="entry name" value="Chalcone isomerase"/>
    <property type="match status" value="1"/>
</dbReference>
<dbReference type="GO" id="GO:0009570">
    <property type="term" value="C:chloroplast stroma"/>
    <property type="evidence" value="ECO:0007669"/>
    <property type="project" value="TreeGrafter"/>
</dbReference>
<dbReference type="PANTHER" id="PTHR47284:SF3">
    <property type="entry name" value="FATTY-ACID-BINDING PROTEIN 2"/>
    <property type="match status" value="1"/>
</dbReference>
<organism evidence="3 4">
    <name type="scientific">Momordica charantia</name>
    <name type="common">Bitter gourd</name>
    <name type="synonym">Balsam pear</name>
    <dbReference type="NCBI Taxonomy" id="3673"/>
    <lineage>
        <taxon>Eukaryota</taxon>
        <taxon>Viridiplantae</taxon>
        <taxon>Streptophyta</taxon>
        <taxon>Embryophyta</taxon>
        <taxon>Tracheophyta</taxon>
        <taxon>Spermatophyta</taxon>
        <taxon>Magnoliopsida</taxon>
        <taxon>eudicotyledons</taxon>
        <taxon>Gunneridae</taxon>
        <taxon>Pentapetalae</taxon>
        <taxon>rosids</taxon>
        <taxon>fabids</taxon>
        <taxon>Cucurbitales</taxon>
        <taxon>Cucurbitaceae</taxon>
        <taxon>Momordiceae</taxon>
        <taxon>Momordica</taxon>
    </lineage>
</organism>
<dbReference type="GO" id="GO:0009813">
    <property type="term" value="P:flavonoid biosynthetic process"/>
    <property type="evidence" value="ECO:0007669"/>
    <property type="project" value="UniProtKB-UniPathway"/>
</dbReference>
<accession>A0A6J1C3Q1</accession>
<dbReference type="Pfam" id="PF16035">
    <property type="entry name" value="Chalcone_2"/>
    <property type="match status" value="1"/>
</dbReference>
<evidence type="ECO:0000313" key="3">
    <source>
        <dbReference type="Proteomes" id="UP000504603"/>
    </source>
</evidence>
<feature type="domain" description="Chalcone isomerase" evidence="2">
    <location>
        <begin position="252"/>
        <end position="423"/>
    </location>
</feature>
<dbReference type="RefSeq" id="XP_022136224.1">
    <property type="nucleotide sequence ID" value="XM_022280532.1"/>
</dbReference>
<dbReference type="Gene3D" id="3.50.70.10">
    <property type="match status" value="1"/>
</dbReference>
<name>A0A6J1C3Q1_MOMCH</name>
<protein>
    <submittedName>
        <fullName evidence="4">Fatty-acid-binding protein 2 isoform X1</fullName>
    </submittedName>
</protein>
<dbReference type="InterPro" id="IPR016087">
    <property type="entry name" value="Chalcone_isomerase"/>
</dbReference>
<dbReference type="PANTHER" id="PTHR47284">
    <property type="entry name" value="FATTY-ACID-BINDING PROTEIN 2"/>
    <property type="match status" value="1"/>
</dbReference>
<comment type="similarity">
    <text evidence="1">Belongs to the chalcone isomerase family.</text>
</comment>
<gene>
    <name evidence="4" type="primary">LOC111007969</name>
</gene>
<dbReference type="GO" id="GO:0016872">
    <property type="term" value="F:intramolecular lyase activity"/>
    <property type="evidence" value="ECO:0007669"/>
    <property type="project" value="InterPro"/>
</dbReference>
<evidence type="ECO:0000256" key="1">
    <source>
        <dbReference type="ARBA" id="ARBA00007166"/>
    </source>
</evidence>
<dbReference type="InterPro" id="IPR016088">
    <property type="entry name" value="Chalcone_isomerase_3-sand"/>
</dbReference>
<dbReference type="InterPro" id="IPR016089">
    <property type="entry name" value="Chalcone_isomerase_bundle_sf"/>
</dbReference>
<evidence type="ECO:0000313" key="4">
    <source>
        <dbReference type="RefSeq" id="XP_022136224.1"/>
    </source>
</evidence>
<dbReference type="Gene3D" id="1.10.890.20">
    <property type="match status" value="1"/>
</dbReference>
<dbReference type="InterPro" id="IPR036298">
    <property type="entry name" value="Chalcone_isomerase_sf"/>
</dbReference>
<dbReference type="UniPathway" id="UPA00154"/>
<dbReference type="AlphaFoldDB" id="A0A6J1C3Q1"/>
<reference evidence="4" key="1">
    <citation type="submission" date="2025-08" db="UniProtKB">
        <authorList>
            <consortium name="RefSeq"/>
        </authorList>
    </citation>
    <scope>IDENTIFICATION</scope>
    <source>
        <strain evidence="4">OHB3-1</strain>
    </source>
</reference>
<keyword evidence="3" id="KW-1185">Reference proteome</keyword>
<dbReference type="OrthoDB" id="18193at2759"/>